<evidence type="ECO:0000256" key="4">
    <source>
        <dbReference type="ARBA" id="ARBA00012783"/>
    </source>
</evidence>
<dbReference type="SUPFAM" id="SSF53927">
    <property type="entry name" value="Cytidine deaminase-like"/>
    <property type="match status" value="1"/>
</dbReference>
<evidence type="ECO:0000256" key="5">
    <source>
        <dbReference type="ARBA" id="ARBA00018266"/>
    </source>
</evidence>
<comment type="similarity">
    <text evidence="3 15">Belongs to the cytidine and deoxycytidylate deaminase family.</text>
</comment>
<comment type="caution">
    <text evidence="17">The sequence shown here is derived from an EMBL/GenBank/DDBJ whole genome shotgun (WGS) entry which is preliminary data.</text>
</comment>
<dbReference type="InterPro" id="IPR002125">
    <property type="entry name" value="CMP_dCMP_dom"/>
</dbReference>
<comment type="cofactor">
    <cofactor evidence="1 14 15">
        <name>Zn(2+)</name>
        <dbReference type="ChEBI" id="CHEBI:29105"/>
    </cofactor>
</comment>
<reference evidence="17 18" key="1">
    <citation type="submission" date="2013-08" db="EMBL/GenBank/DDBJ databases">
        <authorList>
            <person name="Durkin A.S."/>
            <person name="Haft D.R."/>
            <person name="McCorrison J."/>
            <person name="Torralba M."/>
            <person name="Gillis M."/>
            <person name="Haft D.H."/>
            <person name="Methe B."/>
            <person name="Sutton G."/>
            <person name="Nelson K.E."/>
        </authorList>
    </citation>
    <scope>NUCLEOTIDE SEQUENCE [LARGE SCALE GENOMIC DNA]</scope>
    <source>
        <strain evidence="17 18">F0067</strain>
    </source>
</reference>
<dbReference type="CDD" id="cd01283">
    <property type="entry name" value="cytidine_deaminase"/>
    <property type="match status" value="1"/>
</dbReference>
<dbReference type="NCBIfam" id="NF004064">
    <property type="entry name" value="PRK05578.1"/>
    <property type="match status" value="1"/>
</dbReference>
<dbReference type="PATRIC" id="fig|1115809.3.peg.1150"/>
<keyword evidence="18" id="KW-1185">Reference proteome</keyword>
<feature type="binding site" evidence="13">
    <location>
        <begin position="61"/>
        <end position="67"/>
    </location>
    <ligand>
        <name>substrate</name>
    </ligand>
</feature>
<comment type="function">
    <text evidence="2 15">This enzyme scavenges exogenous and endogenous cytidine and 2'-deoxycytidine for UMP synthesis.</text>
</comment>
<dbReference type="InterPro" id="IPR016193">
    <property type="entry name" value="Cytidine_deaminase-like"/>
</dbReference>
<organism evidence="17 18">
    <name type="scientific">Segatella baroniae F0067</name>
    <dbReference type="NCBI Taxonomy" id="1115809"/>
    <lineage>
        <taxon>Bacteria</taxon>
        <taxon>Pseudomonadati</taxon>
        <taxon>Bacteroidota</taxon>
        <taxon>Bacteroidia</taxon>
        <taxon>Bacteroidales</taxon>
        <taxon>Prevotellaceae</taxon>
        <taxon>Segatella</taxon>
    </lineage>
</organism>
<name>U2P5R9_9BACT</name>
<dbReference type="GO" id="GO:0008270">
    <property type="term" value="F:zinc ion binding"/>
    <property type="evidence" value="ECO:0007669"/>
    <property type="project" value="UniProtKB-UniRule"/>
</dbReference>
<evidence type="ECO:0000256" key="14">
    <source>
        <dbReference type="PIRSR" id="PIRSR606262-3"/>
    </source>
</evidence>
<dbReference type="InterPro" id="IPR050202">
    <property type="entry name" value="Cyt/Deoxycyt_deaminase"/>
</dbReference>
<protein>
    <recommendedName>
        <fullName evidence="5 15">Cytidine deaminase</fullName>
        <ecNumber evidence="4 15">3.5.4.5</ecNumber>
    </recommendedName>
    <alternativeName>
        <fullName evidence="9 15">Cytidine aminohydrolase</fullName>
    </alternativeName>
</protein>
<dbReference type="GO" id="GO:0072527">
    <property type="term" value="P:pyrimidine-containing compound metabolic process"/>
    <property type="evidence" value="ECO:0007669"/>
    <property type="project" value="UniProtKB-ARBA"/>
</dbReference>
<evidence type="ECO:0000256" key="10">
    <source>
        <dbReference type="ARBA" id="ARBA00049252"/>
    </source>
</evidence>
<dbReference type="NCBIfam" id="TIGR01354">
    <property type="entry name" value="cyt_deam_tetra"/>
    <property type="match status" value="1"/>
</dbReference>
<evidence type="ECO:0000256" key="7">
    <source>
        <dbReference type="ARBA" id="ARBA00022801"/>
    </source>
</evidence>
<feature type="binding site" evidence="14">
    <location>
        <position position="114"/>
    </location>
    <ligand>
        <name>Zn(2+)</name>
        <dbReference type="ChEBI" id="CHEBI:29105"/>
        <note>catalytic</note>
    </ligand>
</feature>
<evidence type="ECO:0000256" key="13">
    <source>
        <dbReference type="PIRSR" id="PIRSR606262-2"/>
    </source>
</evidence>
<evidence type="ECO:0000256" key="2">
    <source>
        <dbReference type="ARBA" id="ARBA00003949"/>
    </source>
</evidence>
<dbReference type="AlphaFoldDB" id="U2P5R9"/>
<evidence type="ECO:0000259" key="16">
    <source>
        <dbReference type="PROSITE" id="PS51747"/>
    </source>
</evidence>
<evidence type="ECO:0000256" key="12">
    <source>
        <dbReference type="PIRSR" id="PIRSR606262-1"/>
    </source>
</evidence>
<dbReference type="PANTHER" id="PTHR11644">
    <property type="entry name" value="CYTIDINE DEAMINASE"/>
    <property type="match status" value="1"/>
</dbReference>
<dbReference type="GO" id="GO:0005829">
    <property type="term" value="C:cytosol"/>
    <property type="evidence" value="ECO:0007669"/>
    <property type="project" value="TreeGrafter"/>
</dbReference>
<dbReference type="Gene3D" id="3.40.140.10">
    <property type="entry name" value="Cytidine Deaminase, domain 2"/>
    <property type="match status" value="1"/>
</dbReference>
<dbReference type="EMBL" id="AWEY01000019">
    <property type="protein sequence ID" value="ERK39471.1"/>
    <property type="molecule type" value="Genomic_DNA"/>
</dbReference>
<dbReference type="RefSeq" id="WP_021589495.1">
    <property type="nucleotide sequence ID" value="NZ_AWEY01000019.1"/>
</dbReference>
<feature type="domain" description="CMP/dCMP-type deaminase" evidence="16">
    <location>
        <begin position="20"/>
        <end position="156"/>
    </location>
</feature>
<sequence length="160" mass="17947">MKNLKIEIKFRCCQLEELLPDEIELVEQAKRATNHSYAKYSHFHVGAAIRLEDGRIVQGANQENAAYPSGLCAERTAIFAAQAQFPEHPITQIAIAARNQNGFLKEPITPCGACRQVMMEMEDRYGVDLKIYLYGTNGVYVISSVKDMLPFSFIGKNMEG</sequence>
<dbReference type="GO" id="GO:0042802">
    <property type="term" value="F:identical protein binding"/>
    <property type="evidence" value="ECO:0007669"/>
    <property type="project" value="UniProtKB-ARBA"/>
</dbReference>
<comment type="catalytic activity">
    <reaction evidence="11 15">
        <text>cytidine + H2O + H(+) = uridine + NH4(+)</text>
        <dbReference type="Rhea" id="RHEA:16069"/>
        <dbReference type="ChEBI" id="CHEBI:15377"/>
        <dbReference type="ChEBI" id="CHEBI:15378"/>
        <dbReference type="ChEBI" id="CHEBI:16704"/>
        <dbReference type="ChEBI" id="CHEBI:17562"/>
        <dbReference type="ChEBI" id="CHEBI:28938"/>
        <dbReference type="EC" id="3.5.4.5"/>
    </reaction>
</comment>
<dbReference type="PROSITE" id="PS51747">
    <property type="entry name" value="CYT_DCMP_DEAMINASES_2"/>
    <property type="match status" value="1"/>
</dbReference>
<evidence type="ECO:0000256" key="1">
    <source>
        <dbReference type="ARBA" id="ARBA00001947"/>
    </source>
</evidence>
<comment type="catalytic activity">
    <reaction evidence="10 15">
        <text>2'-deoxycytidine + H2O + H(+) = 2'-deoxyuridine + NH4(+)</text>
        <dbReference type="Rhea" id="RHEA:13433"/>
        <dbReference type="ChEBI" id="CHEBI:15377"/>
        <dbReference type="ChEBI" id="CHEBI:15378"/>
        <dbReference type="ChEBI" id="CHEBI:15698"/>
        <dbReference type="ChEBI" id="CHEBI:16450"/>
        <dbReference type="ChEBI" id="CHEBI:28938"/>
        <dbReference type="EC" id="3.5.4.5"/>
    </reaction>
</comment>
<proteinExistence type="inferred from homology"/>
<dbReference type="GO" id="GO:0055086">
    <property type="term" value="P:nucleobase-containing small molecule metabolic process"/>
    <property type="evidence" value="ECO:0007669"/>
    <property type="project" value="UniProtKB-ARBA"/>
</dbReference>
<dbReference type="EC" id="3.5.4.5" evidence="4 15"/>
<gene>
    <name evidence="17" type="primary">cdd</name>
    <name evidence="17" type="ORF">HMPREF9135_2417</name>
</gene>
<evidence type="ECO:0000256" key="3">
    <source>
        <dbReference type="ARBA" id="ARBA00006576"/>
    </source>
</evidence>
<evidence type="ECO:0000313" key="17">
    <source>
        <dbReference type="EMBL" id="ERK39471.1"/>
    </source>
</evidence>
<evidence type="ECO:0000313" key="18">
    <source>
        <dbReference type="Proteomes" id="UP000016648"/>
    </source>
</evidence>
<keyword evidence="8 14" id="KW-0862">Zinc</keyword>
<dbReference type="InterPro" id="IPR006262">
    <property type="entry name" value="Cyt_deam_tetra"/>
</dbReference>
<evidence type="ECO:0000256" key="15">
    <source>
        <dbReference type="RuleBase" id="RU364006"/>
    </source>
</evidence>
<dbReference type="InterPro" id="IPR016192">
    <property type="entry name" value="APOBEC/CMP_deaminase_Zn-bd"/>
</dbReference>
<keyword evidence="7 15" id="KW-0378">Hydrolase</keyword>
<dbReference type="PROSITE" id="PS00903">
    <property type="entry name" value="CYT_DCMP_DEAMINASES_1"/>
    <property type="match status" value="1"/>
</dbReference>
<dbReference type="GO" id="GO:0004126">
    <property type="term" value="F:cytidine deaminase activity"/>
    <property type="evidence" value="ECO:0007669"/>
    <property type="project" value="UniProtKB-UniRule"/>
</dbReference>
<feature type="binding site" evidence="14">
    <location>
        <position position="111"/>
    </location>
    <ligand>
        <name>Zn(2+)</name>
        <dbReference type="ChEBI" id="CHEBI:29105"/>
        <note>catalytic</note>
    </ligand>
</feature>
<keyword evidence="6 14" id="KW-0479">Metal-binding</keyword>
<evidence type="ECO:0000256" key="8">
    <source>
        <dbReference type="ARBA" id="ARBA00022833"/>
    </source>
</evidence>
<dbReference type="Proteomes" id="UP000016648">
    <property type="component" value="Unassembled WGS sequence"/>
</dbReference>
<feature type="active site" description="Proton donor" evidence="12">
    <location>
        <position position="74"/>
    </location>
</feature>
<evidence type="ECO:0000256" key="9">
    <source>
        <dbReference type="ARBA" id="ARBA00032005"/>
    </source>
</evidence>
<evidence type="ECO:0000256" key="6">
    <source>
        <dbReference type="ARBA" id="ARBA00022723"/>
    </source>
</evidence>
<dbReference type="PANTHER" id="PTHR11644:SF2">
    <property type="entry name" value="CYTIDINE DEAMINASE"/>
    <property type="match status" value="1"/>
</dbReference>
<accession>U2P5R9</accession>
<feature type="binding site" evidence="14">
    <location>
        <position position="72"/>
    </location>
    <ligand>
        <name>Zn(2+)</name>
        <dbReference type="ChEBI" id="CHEBI:29105"/>
        <note>catalytic</note>
    </ligand>
</feature>
<dbReference type="Pfam" id="PF00383">
    <property type="entry name" value="dCMP_cyt_deam_1"/>
    <property type="match status" value="1"/>
</dbReference>
<evidence type="ECO:0000256" key="11">
    <source>
        <dbReference type="ARBA" id="ARBA00049558"/>
    </source>
</evidence>